<evidence type="ECO:0000313" key="3">
    <source>
        <dbReference type="Proteomes" id="UP000655759"/>
    </source>
</evidence>
<dbReference type="GO" id="GO:0016853">
    <property type="term" value="F:isomerase activity"/>
    <property type="evidence" value="ECO:0007669"/>
    <property type="project" value="UniProtKB-KW"/>
</dbReference>
<dbReference type="InterPro" id="IPR050099">
    <property type="entry name" value="SIS_GmhA/DiaA_subfam"/>
</dbReference>
<dbReference type="PROSITE" id="PS51464">
    <property type="entry name" value="SIS"/>
    <property type="match status" value="1"/>
</dbReference>
<dbReference type="EC" id="5.3.1.28" evidence="2"/>
<dbReference type="InterPro" id="IPR035461">
    <property type="entry name" value="GmhA/DiaA"/>
</dbReference>
<protein>
    <submittedName>
        <fullName evidence="2">Putative phosphoheptose isomerase</fullName>
        <ecNumber evidence="2">5.3.1.28</ecNumber>
    </submittedName>
</protein>
<dbReference type="PANTHER" id="PTHR30390:SF6">
    <property type="entry name" value="DNAA INITIATOR-ASSOCIATING PROTEIN DIAA"/>
    <property type="match status" value="1"/>
</dbReference>
<dbReference type="InterPro" id="IPR046348">
    <property type="entry name" value="SIS_dom_sf"/>
</dbReference>
<dbReference type="AlphaFoldDB" id="A0A812F133"/>
<proteinExistence type="predicted"/>
<dbReference type="Proteomes" id="UP000655759">
    <property type="component" value="Unassembled WGS sequence"/>
</dbReference>
<dbReference type="CDD" id="cd05006">
    <property type="entry name" value="SIS_GmhA"/>
    <property type="match status" value="1"/>
</dbReference>
<evidence type="ECO:0000313" key="2">
    <source>
        <dbReference type="EMBL" id="CAE6487003.1"/>
    </source>
</evidence>
<dbReference type="EMBL" id="CAJNAQ010000002">
    <property type="protein sequence ID" value="CAE6487003.1"/>
    <property type="molecule type" value="Genomic_DNA"/>
</dbReference>
<name>A0A812F133_9ARCH</name>
<evidence type="ECO:0000259" key="1">
    <source>
        <dbReference type="PROSITE" id="PS51464"/>
    </source>
</evidence>
<accession>A0A812F133</accession>
<dbReference type="InterPro" id="IPR001347">
    <property type="entry name" value="SIS_dom"/>
</dbReference>
<gene>
    <name evidence="2" type="primary">gmhA</name>
    <name evidence="2" type="ORF">NUZ5A_20245</name>
</gene>
<sequence length="190" mass="20499">MQQDIENYFSEISELLQKSSSLINNIIKITSTIINALDNNHKIILFGNGGSAADAQHVAAEFLGKFQSQRKSLPAISLTDNLCTLTSIANDYSYDDVFSRQCDSLVSSGDVVLGISTSGNSKNVINGLKTAKHKGAFTIGILGNDGGQISTIVDSSIIVNSLSTPHIQEIHRIILHTICMLVEKKYGTKT</sequence>
<dbReference type="PANTHER" id="PTHR30390">
    <property type="entry name" value="SEDOHEPTULOSE 7-PHOSPHATE ISOMERASE / DNAA INITIATOR-ASSOCIATING FACTOR FOR REPLICATION INITIATION"/>
    <property type="match status" value="1"/>
</dbReference>
<dbReference type="Pfam" id="PF13580">
    <property type="entry name" value="SIS_2"/>
    <property type="match status" value="1"/>
</dbReference>
<keyword evidence="2" id="KW-0413">Isomerase</keyword>
<feature type="domain" description="SIS" evidence="1">
    <location>
        <begin position="33"/>
        <end position="188"/>
    </location>
</feature>
<comment type="caution">
    <text evidence="2">The sequence shown here is derived from an EMBL/GenBank/DDBJ whole genome shotgun (WGS) entry which is preliminary data.</text>
</comment>
<dbReference type="SUPFAM" id="SSF53697">
    <property type="entry name" value="SIS domain"/>
    <property type="match status" value="1"/>
</dbReference>
<reference evidence="2" key="1">
    <citation type="submission" date="2021-02" db="EMBL/GenBank/DDBJ databases">
        <authorList>
            <person name="Han P."/>
        </authorList>
    </citation>
    <scope>NUCLEOTIDE SEQUENCE</scope>
    <source>
        <strain evidence="2">Candidatus Nitrosotenuis uzonensis 5A</strain>
    </source>
</reference>
<dbReference type="GO" id="GO:0097367">
    <property type="term" value="F:carbohydrate derivative binding"/>
    <property type="evidence" value="ECO:0007669"/>
    <property type="project" value="InterPro"/>
</dbReference>
<organism evidence="2 3">
    <name type="scientific">Candidatus Nitrosotenuis uzonensis</name>
    <dbReference type="NCBI Taxonomy" id="1407055"/>
    <lineage>
        <taxon>Archaea</taxon>
        <taxon>Nitrososphaerota</taxon>
        <taxon>Candidatus Nitrosotenuis</taxon>
    </lineage>
</organism>
<dbReference type="RefSeq" id="WP_239654852.1">
    <property type="nucleotide sequence ID" value="NZ_CAJNAQ010000002.1"/>
</dbReference>
<dbReference type="GO" id="GO:1901135">
    <property type="term" value="P:carbohydrate derivative metabolic process"/>
    <property type="evidence" value="ECO:0007669"/>
    <property type="project" value="InterPro"/>
</dbReference>
<dbReference type="Gene3D" id="3.40.50.10490">
    <property type="entry name" value="Glucose-6-phosphate isomerase like protein, domain 1"/>
    <property type="match status" value="1"/>
</dbReference>